<name>A0A4P7IH61_9ACTN</name>
<dbReference type="EMBL" id="CP038436">
    <property type="protein sequence ID" value="QBX56615.1"/>
    <property type="molecule type" value="Genomic_DNA"/>
</dbReference>
<dbReference type="SUPFAM" id="SSF81301">
    <property type="entry name" value="Nucleotidyltransferase"/>
    <property type="match status" value="1"/>
</dbReference>
<dbReference type="Pfam" id="PF04229">
    <property type="entry name" value="GrpB"/>
    <property type="match status" value="1"/>
</dbReference>
<dbReference type="Gene3D" id="3.30.460.10">
    <property type="entry name" value="Beta Polymerase, domain 2"/>
    <property type="match status" value="1"/>
</dbReference>
<dbReference type="PANTHER" id="PTHR34822:SF1">
    <property type="entry name" value="GRPB FAMILY PROTEIN"/>
    <property type="match status" value="1"/>
</dbReference>
<evidence type="ECO:0000313" key="1">
    <source>
        <dbReference type="EMBL" id="QBX56615.1"/>
    </source>
</evidence>
<dbReference type="PANTHER" id="PTHR34822">
    <property type="entry name" value="GRPB DOMAIN PROTEIN (AFU_ORTHOLOGUE AFUA_1G01530)"/>
    <property type="match status" value="1"/>
</dbReference>
<gene>
    <name evidence="1" type="ORF">EXE58_14845</name>
</gene>
<dbReference type="OrthoDB" id="9799092at2"/>
<dbReference type="AlphaFoldDB" id="A0A4P7IH61"/>
<reference evidence="1 2" key="1">
    <citation type="submission" date="2019-03" db="EMBL/GenBank/DDBJ databases">
        <title>Three New Species of Nocardioides, Nocardioides euryhalodurans sp. nov., Nocardioides seonyuensis sp. nov. and Nocardioides eburneoflavus sp. nov. Iolated from Soil.</title>
        <authorList>
            <person name="Roh S.G."/>
            <person name="Lee C."/>
            <person name="Kim M.-K."/>
            <person name="Kim S.B."/>
        </authorList>
    </citation>
    <scope>NUCLEOTIDE SEQUENCE [LARGE SCALE GENOMIC DNA]</scope>
    <source>
        <strain evidence="1 2">MMS17-SY207-3</strain>
    </source>
</reference>
<dbReference type="InterPro" id="IPR043519">
    <property type="entry name" value="NT_sf"/>
</dbReference>
<dbReference type="InterPro" id="IPR007344">
    <property type="entry name" value="GrpB/CoaE"/>
</dbReference>
<protein>
    <submittedName>
        <fullName evidence="1">GrpB family protein</fullName>
    </submittedName>
</protein>
<accession>A0A4P7IH61</accession>
<keyword evidence="2" id="KW-1185">Reference proteome</keyword>
<sequence>MDCVNEDVVGLARGALELRDYDPEWPHRFELERSALLTAAPQLLEVEHIGSTAIPGSAAKPVIDMQASLHWPDRQQVINRLISRGYTFMPDRVYVDRIFLPRGPETRRTHHLSLIARGSDEWRVRLRFRDALRADPRLRQEYEHLKRTLVREAHDRSAYTAAKAAFVAQVLAEHP</sequence>
<evidence type="ECO:0000313" key="2">
    <source>
        <dbReference type="Proteomes" id="UP000294853"/>
    </source>
</evidence>
<dbReference type="KEGG" id="nsn:EXE58_14845"/>
<organism evidence="1 2">
    <name type="scientific">Nocardioides seonyuensis</name>
    <dbReference type="NCBI Taxonomy" id="2518371"/>
    <lineage>
        <taxon>Bacteria</taxon>
        <taxon>Bacillati</taxon>
        <taxon>Actinomycetota</taxon>
        <taxon>Actinomycetes</taxon>
        <taxon>Propionibacteriales</taxon>
        <taxon>Nocardioidaceae</taxon>
        <taxon>Nocardioides</taxon>
    </lineage>
</organism>
<dbReference type="Proteomes" id="UP000294853">
    <property type="component" value="Chromosome"/>
</dbReference>
<proteinExistence type="predicted"/>